<gene>
    <name evidence="7" type="ORF">LSTR_LSTR003561</name>
</gene>
<evidence type="ECO:0000256" key="1">
    <source>
        <dbReference type="ARBA" id="ARBA00004138"/>
    </source>
</evidence>
<dbReference type="GO" id="GO:0005929">
    <property type="term" value="C:cilium"/>
    <property type="evidence" value="ECO:0007669"/>
    <property type="project" value="UniProtKB-SubCell"/>
</dbReference>
<dbReference type="STRING" id="195883.A0A482WLU9"/>
<proteinExistence type="predicted"/>
<keyword evidence="8" id="KW-1185">Reference proteome</keyword>
<keyword evidence="4" id="KW-0969">Cilium</keyword>
<evidence type="ECO:0000256" key="2">
    <source>
        <dbReference type="ARBA" id="ARBA00004496"/>
    </source>
</evidence>
<dbReference type="Pfam" id="PF22544">
    <property type="entry name" value="HYDIN_VesB_CFA65-like_Ig"/>
    <property type="match status" value="1"/>
</dbReference>
<protein>
    <recommendedName>
        <fullName evidence="6">HYDIN/VesB/CFA65-like Ig-like domain-containing protein</fullName>
    </recommendedName>
</protein>
<dbReference type="Gene3D" id="2.60.40.10">
    <property type="entry name" value="Immunoglobulins"/>
    <property type="match status" value="2"/>
</dbReference>
<evidence type="ECO:0000256" key="5">
    <source>
        <dbReference type="ARBA" id="ARBA00023273"/>
    </source>
</evidence>
<comment type="subcellular location">
    <subcellularLocation>
        <location evidence="1">Cell projection</location>
        <location evidence="1">Cilium</location>
    </subcellularLocation>
    <subcellularLocation>
        <location evidence="2">Cytoplasm</location>
    </subcellularLocation>
</comment>
<organism evidence="7 8">
    <name type="scientific">Laodelphax striatellus</name>
    <name type="common">Small brown planthopper</name>
    <name type="synonym">Delphax striatella</name>
    <dbReference type="NCBI Taxonomy" id="195883"/>
    <lineage>
        <taxon>Eukaryota</taxon>
        <taxon>Metazoa</taxon>
        <taxon>Ecdysozoa</taxon>
        <taxon>Arthropoda</taxon>
        <taxon>Hexapoda</taxon>
        <taxon>Insecta</taxon>
        <taxon>Pterygota</taxon>
        <taxon>Neoptera</taxon>
        <taxon>Paraneoptera</taxon>
        <taxon>Hemiptera</taxon>
        <taxon>Auchenorrhyncha</taxon>
        <taxon>Fulgoroidea</taxon>
        <taxon>Delphacidae</taxon>
        <taxon>Criomorphinae</taxon>
        <taxon>Laodelphax</taxon>
    </lineage>
</organism>
<evidence type="ECO:0000313" key="8">
    <source>
        <dbReference type="Proteomes" id="UP000291343"/>
    </source>
</evidence>
<reference evidence="7 8" key="1">
    <citation type="journal article" date="2017" name="Gigascience">
        <title>Genome sequence of the small brown planthopper, Laodelphax striatellus.</title>
        <authorList>
            <person name="Zhu J."/>
            <person name="Jiang F."/>
            <person name="Wang X."/>
            <person name="Yang P."/>
            <person name="Bao Y."/>
            <person name="Zhao W."/>
            <person name="Wang W."/>
            <person name="Lu H."/>
            <person name="Wang Q."/>
            <person name="Cui N."/>
            <person name="Li J."/>
            <person name="Chen X."/>
            <person name="Luo L."/>
            <person name="Yu J."/>
            <person name="Kang L."/>
            <person name="Cui F."/>
        </authorList>
    </citation>
    <scope>NUCLEOTIDE SEQUENCE [LARGE SCALE GENOMIC DNA]</scope>
    <source>
        <strain evidence="7">Lst14</strain>
    </source>
</reference>
<dbReference type="AlphaFoldDB" id="A0A482WLU9"/>
<dbReference type="PANTHER" id="PTHR46127">
    <property type="entry name" value="CILIA- AND FLAGELLA-ASSOCIATED PROTEIN 65"/>
    <property type="match status" value="1"/>
</dbReference>
<dbReference type="GO" id="GO:0005737">
    <property type="term" value="C:cytoplasm"/>
    <property type="evidence" value="ECO:0007669"/>
    <property type="project" value="UniProtKB-SubCell"/>
</dbReference>
<dbReference type="InParanoid" id="A0A482WLU9"/>
<evidence type="ECO:0000256" key="3">
    <source>
        <dbReference type="ARBA" id="ARBA00022490"/>
    </source>
</evidence>
<keyword evidence="3" id="KW-0963">Cytoplasm</keyword>
<dbReference type="InterPro" id="IPR052614">
    <property type="entry name" value="CFAP65"/>
</dbReference>
<dbReference type="InterPro" id="IPR053879">
    <property type="entry name" value="HYDIN_VesB_CFA65-like_Ig"/>
</dbReference>
<dbReference type="InterPro" id="IPR013783">
    <property type="entry name" value="Ig-like_fold"/>
</dbReference>
<dbReference type="Proteomes" id="UP000291343">
    <property type="component" value="Unassembled WGS sequence"/>
</dbReference>
<name>A0A482WLU9_LAOST</name>
<comment type="caution">
    <text evidence="7">The sequence shown here is derived from an EMBL/GenBank/DDBJ whole genome shotgun (WGS) entry which is preliminary data.</text>
</comment>
<dbReference type="EMBL" id="QKKF02032524">
    <property type="protein sequence ID" value="RZF34151.1"/>
    <property type="molecule type" value="Genomic_DNA"/>
</dbReference>
<dbReference type="PANTHER" id="PTHR46127:SF1">
    <property type="entry name" value="CILIA- AND FLAGELLA-ASSOCIATED PROTEIN 65"/>
    <property type="match status" value="1"/>
</dbReference>
<dbReference type="OrthoDB" id="6607213at2759"/>
<evidence type="ECO:0000259" key="6">
    <source>
        <dbReference type="Pfam" id="PF22544"/>
    </source>
</evidence>
<evidence type="ECO:0000256" key="4">
    <source>
        <dbReference type="ARBA" id="ARBA00023069"/>
    </source>
</evidence>
<accession>A0A482WLU9</accession>
<feature type="domain" description="HYDIN/VesB/CFA65-like Ig-like" evidence="6">
    <location>
        <begin position="107"/>
        <end position="185"/>
    </location>
</feature>
<sequence length="1125" mass="128986">MFDCNGVDCVRFTPEFGFLEPFQTLRIVASYTNNLRGQKFHQFMCLIENHPPIPVHIICIEKKISMMKMPNQCCFIVSKHFFRNIEISISDELKRIIDACKNNRNCIQLSEQYIDFGTCRFGDIKQKTITLTNISGAETTIQWVSMGQSDLGKNKVFRIEQEYKTIIPSQSMNLDLFFTPNQHDKFYSGRFDATLFWMERMILIPIKIILIGNSFQHHTWIAEYSLQKNSIHLMTCQELQNSSNFRTFTLKRHSHLPMMFKLHSSTARYFNIEPRQGMILGPYQIFAVKSNKPIPSNKLCSKLLNEILTLEINLDYQVDINISQKFEEPTLIINDGKPVIFPVTHPLSCQIVAVGLKNSTKCCLRYSFEDDEPSSPFKLPRFSSIINGNEYRKSFWYFIPMNVGHHAYTSSLSIYKIGSEEIIKRIPISIEGECVIGHFKVDKENFSLGKIILGSYETEFFTIMNDGKCTLNITLGCKTLSGIELTEILFHPSRITIGAGERVQVELKAKPLCIDQHSMKIGCYLRSSPYSRQTIENSWMDLAVFDMIGIYPKLKIVDVKIESIPFLTKYNIWKILEINRLNNALGNLTFEVSSKPIEINLPILKSYPSLNNKIDIDMLIKNESDCNTKWSLRKKDNQCSCKLEEKRIGFNTFMKTLCCEHVDKIIIVPTFGVLQSSNTMLWKIRVEYFPPGLQKVEFVLDLFPENKSELASSLPLVFSRAVPDEDKALFPCDLAMINSDIHFEMQPIFINELKSQSQVLWVYNPFKHPVNYSVQKLCGGTMRRFIKCLNPSETVQPFSQHPMIFSYLPVTINPAKARYKISIDNRKLYNLTVTGSSQLYPQYNPYVLCKKMATGKSLFPSSEVELSVNHIAFPVISPNCAVNRIFFINNNTDKILRYYWKRVIIKGRLKLEVSPKSGRLQPMQRSLLTLKCSTLGRTCHLLTGLVCRVVDESLEIKYQKNKLKFLKEEDISAQEFTITEKGTSFPEKRSLPEEDLNQKFLTLNVSVVTSTVNLKRMESPPGFLGLMGREFPNSDSFSTTGNDISALHSADILSCCLWDIIHSSDLEILMKSRLPCVNYKDLSRKSSVENEEVKTCPTECITTLLTKILSDTLGSEESCKEATEN</sequence>
<evidence type="ECO:0000313" key="7">
    <source>
        <dbReference type="EMBL" id="RZF34151.1"/>
    </source>
</evidence>
<keyword evidence="5" id="KW-0966">Cell projection</keyword>